<feature type="transmembrane region" description="Helical" evidence="1">
    <location>
        <begin position="195"/>
        <end position="215"/>
    </location>
</feature>
<evidence type="ECO:0000256" key="1">
    <source>
        <dbReference type="SAM" id="Phobius"/>
    </source>
</evidence>
<feature type="transmembrane region" description="Helical" evidence="1">
    <location>
        <begin position="39"/>
        <end position="64"/>
    </location>
</feature>
<dbReference type="Pfam" id="PF02517">
    <property type="entry name" value="Rce1-like"/>
    <property type="match status" value="1"/>
</dbReference>
<feature type="transmembrane region" description="Helical" evidence="1">
    <location>
        <begin position="221"/>
        <end position="238"/>
    </location>
</feature>
<dbReference type="AlphaFoldDB" id="A0A381P6H3"/>
<dbReference type="GO" id="GO:0080120">
    <property type="term" value="P:CAAX-box protein maturation"/>
    <property type="evidence" value="ECO:0007669"/>
    <property type="project" value="UniProtKB-ARBA"/>
</dbReference>
<proteinExistence type="predicted"/>
<dbReference type="InterPro" id="IPR003675">
    <property type="entry name" value="Rce1/LyrA-like_dom"/>
</dbReference>
<gene>
    <name evidence="3" type="ORF">METZ01_LOCUS14087</name>
</gene>
<keyword evidence="1" id="KW-1133">Transmembrane helix</keyword>
<keyword evidence="1" id="KW-0812">Transmembrane</keyword>
<accession>A0A381P6H3</accession>
<feature type="non-terminal residue" evidence="3">
    <location>
        <position position="1"/>
    </location>
</feature>
<organism evidence="3">
    <name type="scientific">marine metagenome</name>
    <dbReference type="NCBI Taxonomy" id="408172"/>
    <lineage>
        <taxon>unclassified sequences</taxon>
        <taxon>metagenomes</taxon>
        <taxon>ecological metagenomes</taxon>
    </lineage>
</organism>
<feature type="transmembrane region" description="Helical" evidence="1">
    <location>
        <begin position="76"/>
        <end position="101"/>
    </location>
</feature>
<evidence type="ECO:0000259" key="2">
    <source>
        <dbReference type="Pfam" id="PF02517"/>
    </source>
</evidence>
<keyword evidence="1" id="KW-0472">Membrane</keyword>
<feature type="transmembrane region" description="Helical" evidence="1">
    <location>
        <begin position="165"/>
        <end position="183"/>
    </location>
</feature>
<dbReference type="GO" id="GO:0004175">
    <property type="term" value="F:endopeptidase activity"/>
    <property type="evidence" value="ECO:0007669"/>
    <property type="project" value="UniProtKB-ARBA"/>
</dbReference>
<name>A0A381P6H3_9ZZZZ</name>
<reference evidence="3" key="1">
    <citation type="submission" date="2018-05" db="EMBL/GenBank/DDBJ databases">
        <authorList>
            <person name="Lanie J.A."/>
            <person name="Ng W.-L."/>
            <person name="Kazmierczak K.M."/>
            <person name="Andrzejewski T.M."/>
            <person name="Davidsen T.M."/>
            <person name="Wayne K.J."/>
            <person name="Tettelin H."/>
            <person name="Glass J.I."/>
            <person name="Rusch D."/>
            <person name="Podicherti R."/>
            <person name="Tsui H.-C.T."/>
            <person name="Winkler M.E."/>
        </authorList>
    </citation>
    <scope>NUCLEOTIDE SEQUENCE</scope>
</reference>
<feature type="transmembrane region" description="Helical" evidence="1">
    <location>
        <begin position="122"/>
        <end position="145"/>
    </location>
</feature>
<sequence length="263" mass="29133">VLTDKDSPSSKFTLFKNRRESIRYPRIVDQESSHLTKRFIALFEVILCSGFPTQLLLVQVMTAIGLQPFETDGSLAMNYVVVLSLADAVVLVMLILWLLALHGESPRNLFLGSRRIVREFKFSILLIPLVLFLVVAASASLQHFAPWLHNVPENPYESLIQTTSDASIFALVAIIAGGVREEIQRAFILCRFKQYLGGSATGVILFSLAFGAAHLIQGWDAAIITALLGALWSIVFLIRRSIIAPIVSHASFNVIQIIHHLIS</sequence>
<evidence type="ECO:0000313" key="3">
    <source>
        <dbReference type="EMBL" id="SUZ61233.1"/>
    </source>
</evidence>
<protein>
    <recommendedName>
        <fullName evidence="2">CAAX prenyl protease 2/Lysostaphin resistance protein A-like domain-containing protein</fullName>
    </recommendedName>
</protein>
<feature type="domain" description="CAAX prenyl protease 2/Lysostaphin resistance protein A-like" evidence="2">
    <location>
        <begin position="168"/>
        <end position="255"/>
    </location>
</feature>
<dbReference type="EMBL" id="UINC01000788">
    <property type="protein sequence ID" value="SUZ61233.1"/>
    <property type="molecule type" value="Genomic_DNA"/>
</dbReference>